<comment type="caution">
    <text evidence="2">The sequence shown here is derived from an EMBL/GenBank/DDBJ whole genome shotgun (WGS) entry which is preliminary data.</text>
</comment>
<keyword evidence="3" id="KW-1185">Reference proteome</keyword>
<organism evidence="2 3">
    <name type="scientific">Diversispora epigaea</name>
    <dbReference type="NCBI Taxonomy" id="1348612"/>
    <lineage>
        <taxon>Eukaryota</taxon>
        <taxon>Fungi</taxon>
        <taxon>Fungi incertae sedis</taxon>
        <taxon>Mucoromycota</taxon>
        <taxon>Glomeromycotina</taxon>
        <taxon>Glomeromycetes</taxon>
        <taxon>Diversisporales</taxon>
        <taxon>Diversisporaceae</taxon>
        <taxon>Diversispora</taxon>
    </lineage>
</organism>
<name>A0A397IP41_9GLOM</name>
<reference evidence="2 3" key="1">
    <citation type="submission" date="2018-08" db="EMBL/GenBank/DDBJ databases">
        <title>Genome and evolution of the arbuscular mycorrhizal fungus Diversispora epigaea (formerly Glomus versiforme) and its bacterial endosymbionts.</title>
        <authorList>
            <person name="Sun X."/>
            <person name="Fei Z."/>
            <person name="Harrison M."/>
        </authorList>
    </citation>
    <scope>NUCLEOTIDE SEQUENCE [LARGE SCALE GENOMIC DNA]</scope>
    <source>
        <strain evidence="2 3">IT104</strain>
    </source>
</reference>
<evidence type="ECO:0000313" key="2">
    <source>
        <dbReference type="EMBL" id="RHZ77789.1"/>
    </source>
</evidence>
<dbReference type="Proteomes" id="UP000266861">
    <property type="component" value="Unassembled WGS sequence"/>
</dbReference>
<accession>A0A397IP41</accession>
<feature type="region of interest" description="Disordered" evidence="1">
    <location>
        <begin position="71"/>
        <end position="121"/>
    </location>
</feature>
<evidence type="ECO:0000313" key="3">
    <source>
        <dbReference type="Proteomes" id="UP000266861"/>
    </source>
</evidence>
<sequence length="178" mass="20506">MRLTRVLPISIIAKASKISVWKKNLVISNSFQKLFDKAISIAEIILNPNNENFKISEKIIKPNKIENNESFEYKSDSPERLEEASKRLAAPKKSAVSERPATPRNEENNNDNDEADESDEAYKVNEAYKTDKGDEYHNKLINIDETKHYGNFCENIMEIFAKYCENIVKIFMNIAKTL</sequence>
<gene>
    <name evidence="2" type="ORF">Glove_173g86</name>
</gene>
<feature type="compositionally biased region" description="Basic and acidic residues" evidence="1">
    <location>
        <begin position="71"/>
        <end position="86"/>
    </location>
</feature>
<dbReference type="EMBL" id="PQFF01000163">
    <property type="protein sequence ID" value="RHZ77789.1"/>
    <property type="molecule type" value="Genomic_DNA"/>
</dbReference>
<proteinExistence type="predicted"/>
<evidence type="ECO:0000256" key="1">
    <source>
        <dbReference type="SAM" id="MobiDB-lite"/>
    </source>
</evidence>
<dbReference type="AlphaFoldDB" id="A0A397IP41"/>
<protein>
    <submittedName>
        <fullName evidence="2">Uncharacterized protein</fullName>
    </submittedName>
</protein>
<feature type="compositionally biased region" description="Acidic residues" evidence="1">
    <location>
        <begin position="108"/>
        <end position="119"/>
    </location>
</feature>